<evidence type="ECO:0000313" key="2">
    <source>
        <dbReference type="EMBL" id="ERT09793.1"/>
    </source>
</evidence>
<evidence type="ECO:0000256" key="1">
    <source>
        <dbReference type="SAM" id="Phobius"/>
    </source>
</evidence>
<name>U7QPI2_9CYAN</name>
<protein>
    <submittedName>
        <fullName evidence="2">Uncharacterized protein</fullName>
    </submittedName>
</protein>
<evidence type="ECO:0000313" key="3">
    <source>
        <dbReference type="Proteomes" id="UP000017127"/>
    </source>
</evidence>
<accession>U7QPI2</accession>
<keyword evidence="1" id="KW-0812">Transmembrane</keyword>
<organism evidence="2 3">
    <name type="scientific">Lyngbya aestuarii BL J</name>
    <dbReference type="NCBI Taxonomy" id="1348334"/>
    <lineage>
        <taxon>Bacteria</taxon>
        <taxon>Bacillati</taxon>
        <taxon>Cyanobacteriota</taxon>
        <taxon>Cyanophyceae</taxon>
        <taxon>Oscillatoriophycideae</taxon>
        <taxon>Oscillatoriales</taxon>
        <taxon>Microcoleaceae</taxon>
        <taxon>Lyngbya</taxon>
    </lineage>
</organism>
<feature type="transmembrane region" description="Helical" evidence="1">
    <location>
        <begin position="14"/>
        <end position="34"/>
    </location>
</feature>
<dbReference type="AlphaFoldDB" id="U7QPI2"/>
<gene>
    <name evidence="2" type="ORF">M595_0045</name>
</gene>
<comment type="caution">
    <text evidence="2">The sequence shown here is derived from an EMBL/GenBank/DDBJ whole genome shotgun (WGS) entry which is preliminary data.</text>
</comment>
<reference evidence="2 3" key="1">
    <citation type="journal article" date="2013" name="Front. Microbiol.">
        <title>Comparative genomic analyses of the cyanobacterium, Lyngbya aestuarii BL J, a powerful hydrogen producer.</title>
        <authorList>
            <person name="Kothari A."/>
            <person name="Vaughn M."/>
            <person name="Garcia-Pichel F."/>
        </authorList>
    </citation>
    <scope>NUCLEOTIDE SEQUENCE [LARGE SCALE GENOMIC DNA]</scope>
    <source>
        <strain evidence="2 3">BL J</strain>
    </source>
</reference>
<dbReference type="EMBL" id="AUZM01000001">
    <property type="protein sequence ID" value="ERT09793.1"/>
    <property type="molecule type" value="Genomic_DNA"/>
</dbReference>
<proteinExistence type="predicted"/>
<keyword evidence="1" id="KW-0472">Membrane</keyword>
<keyword evidence="3" id="KW-1185">Reference proteome</keyword>
<sequence length="53" mass="5893">MGNSGFLSVVTRTVLIALSTIFNPPVVVVSWSMIRQSTDISQLLSLYFLYLLT</sequence>
<dbReference type="Proteomes" id="UP000017127">
    <property type="component" value="Unassembled WGS sequence"/>
</dbReference>
<keyword evidence="1" id="KW-1133">Transmembrane helix</keyword>